<dbReference type="PATRIC" id="fig|1679170.3.peg.1779"/>
<evidence type="ECO:0008006" key="3">
    <source>
        <dbReference type="Google" id="ProtNLM"/>
    </source>
</evidence>
<sequence length="179" mass="21102">MNLAKLFEIQMVLDAHIESKHPRQEGEDRISKKILALLVEVGECANEARFFKFWSNDQKPKTKALRMPTMMEEDKEYYNPTLEEFVDGLHFVLGLGIEIEFVSYSTLGYSPEADDLTDMFTLVYEMISRFKRYQSVFHYGILFDCYMTLGKMLGFTWEQIEVAYYEKNQINHLRQANGY</sequence>
<dbReference type="InterPro" id="IPR016947">
    <property type="entry name" value="UCP030140"/>
</dbReference>
<comment type="caution">
    <text evidence="1">The sequence shown here is derived from an EMBL/GenBank/DDBJ whole genome shotgun (WGS) entry which is preliminary data.</text>
</comment>
<dbReference type="Proteomes" id="UP000037146">
    <property type="component" value="Unassembled WGS sequence"/>
</dbReference>
<dbReference type="CDD" id="cd11527">
    <property type="entry name" value="NTP-PPase_dUTPase"/>
    <property type="match status" value="1"/>
</dbReference>
<dbReference type="RefSeq" id="WP_049680879.1">
    <property type="nucleotide sequence ID" value="NZ_LFZW01000001.1"/>
</dbReference>
<gene>
    <name evidence="1" type="ORF">AC625_08310</name>
</gene>
<dbReference type="Gene3D" id="1.10.4010.10">
    <property type="entry name" value="Type II deoxyuridine triphosphatase"/>
    <property type="match status" value="1"/>
</dbReference>
<accession>A0A0K9GTF6</accession>
<dbReference type="Pfam" id="PF08761">
    <property type="entry name" value="dUTPase_2"/>
    <property type="match status" value="2"/>
</dbReference>
<keyword evidence="2" id="KW-1185">Reference proteome</keyword>
<name>A0A0K9GTF6_9BACI</name>
<organism evidence="1 2">
    <name type="scientific">Peribacillus loiseleuriae</name>
    <dbReference type="NCBI Taxonomy" id="1679170"/>
    <lineage>
        <taxon>Bacteria</taxon>
        <taxon>Bacillati</taxon>
        <taxon>Bacillota</taxon>
        <taxon>Bacilli</taxon>
        <taxon>Bacillales</taxon>
        <taxon>Bacillaceae</taxon>
        <taxon>Peribacillus</taxon>
    </lineage>
</organism>
<dbReference type="STRING" id="1679170.AC625_08310"/>
<dbReference type="EMBL" id="LFZW01000001">
    <property type="protein sequence ID" value="KMY49547.1"/>
    <property type="molecule type" value="Genomic_DNA"/>
</dbReference>
<dbReference type="AlphaFoldDB" id="A0A0K9GTF6"/>
<dbReference type="PIRSF" id="PIRSF030140">
    <property type="entry name" value="UCP030140"/>
    <property type="match status" value="1"/>
</dbReference>
<dbReference type="OrthoDB" id="5506143at2"/>
<dbReference type="InterPro" id="IPR014871">
    <property type="entry name" value="dUTPase/dCTP_pyrophosphatase"/>
</dbReference>
<evidence type="ECO:0000313" key="1">
    <source>
        <dbReference type="EMBL" id="KMY49547.1"/>
    </source>
</evidence>
<reference evidence="2" key="1">
    <citation type="submission" date="2015-07" db="EMBL/GenBank/DDBJ databases">
        <title>Genome sequencing project for genomic taxonomy and phylogenomics of Bacillus-like bacteria.</title>
        <authorList>
            <person name="Liu B."/>
            <person name="Wang J."/>
            <person name="Zhu Y."/>
            <person name="Liu G."/>
            <person name="Chen Q."/>
            <person name="Chen Z."/>
            <person name="Lan J."/>
            <person name="Che J."/>
            <person name="Ge C."/>
            <person name="Shi H."/>
            <person name="Pan Z."/>
            <person name="Liu X."/>
        </authorList>
    </citation>
    <scope>NUCLEOTIDE SEQUENCE [LARGE SCALE GENOMIC DNA]</scope>
    <source>
        <strain evidence="2">FJAT-27997</strain>
    </source>
</reference>
<proteinExistence type="predicted"/>
<evidence type="ECO:0000313" key="2">
    <source>
        <dbReference type="Proteomes" id="UP000037146"/>
    </source>
</evidence>
<dbReference type="SUPFAM" id="SSF101386">
    <property type="entry name" value="all-alpha NTP pyrophosphatases"/>
    <property type="match status" value="1"/>
</dbReference>
<protein>
    <recommendedName>
        <fullName evidence="3">dUTPase</fullName>
    </recommendedName>
</protein>